<dbReference type="KEGG" id="ddo:I597_0581"/>
<organism evidence="3 4">
    <name type="scientific">Dokdonia donghaensis DSW-1</name>
    <dbReference type="NCBI Taxonomy" id="1300343"/>
    <lineage>
        <taxon>Bacteria</taxon>
        <taxon>Pseudomonadati</taxon>
        <taxon>Bacteroidota</taxon>
        <taxon>Flavobacteriia</taxon>
        <taxon>Flavobacteriales</taxon>
        <taxon>Flavobacteriaceae</taxon>
        <taxon>Dokdonia</taxon>
    </lineage>
</organism>
<dbReference type="AlphaFoldDB" id="A0A0A2GUK2"/>
<feature type="transmembrane region" description="Helical" evidence="1">
    <location>
        <begin position="43"/>
        <end position="62"/>
    </location>
</feature>
<reference evidence="3 4" key="1">
    <citation type="submission" date="2014-10" db="EMBL/GenBank/DDBJ databases">
        <title>Draft genome sequence of the proteorhodopsin-containing marine bacterium Dokdonia donghaensis.</title>
        <authorList>
            <person name="Gomez-Consarnau L."/>
            <person name="Gonzalez J.M."/>
            <person name="Riedel T."/>
            <person name="Jaenicke S."/>
            <person name="Wagner-Doebler I."/>
            <person name="Fuhrman J.A."/>
        </authorList>
    </citation>
    <scope>NUCLEOTIDE SEQUENCE [LARGE SCALE GENOMIC DNA]</scope>
    <source>
        <strain evidence="3 4">DSW-1</strain>
    </source>
</reference>
<dbReference type="EMBL" id="JSAQ01000001">
    <property type="protein sequence ID" value="KGO06892.1"/>
    <property type="molecule type" value="Genomic_DNA"/>
</dbReference>
<dbReference type="InterPro" id="IPR003675">
    <property type="entry name" value="Rce1/LyrA-like_dom"/>
</dbReference>
<dbReference type="GO" id="GO:0080120">
    <property type="term" value="P:CAAX-box protein maturation"/>
    <property type="evidence" value="ECO:0007669"/>
    <property type="project" value="UniProtKB-ARBA"/>
</dbReference>
<proteinExistence type="predicted"/>
<keyword evidence="1" id="KW-0812">Transmembrane</keyword>
<name>A0A0A2GUK2_9FLAO</name>
<feature type="transmembrane region" description="Helical" evidence="1">
    <location>
        <begin position="126"/>
        <end position="147"/>
    </location>
</feature>
<dbReference type="Pfam" id="PF02517">
    <property type="entry name" value="Rce1-like"/>
    <property type="match status" value="1"/>
</dbReference>
<dbReference type="OrthoDB" id="1260290at2"/>
<keyword evidence="1" id="KW-0472">Membrane</keyword>
<dbReference type="PATRIC" id="fig|1300343.5.peg.588"/>
<protein>
    <recommendedName>
        <fullName evidence="2">CAAX prenyl protease 2/Lysostaphin resistance protein A-like domain-containing protein</fullName>
    </recommendedName>
</protein>
<evidence type="ECO:0000259" key="2">
    <source>
        <dbReference type="Pfam" id="PF02517"/>
    </source>
</evidence>
<keyword evidence="4" id="KW-1185">Reference proteome</keyword>
<feature type="transmembrane region" description="Helical" evidence="1">
    <location>
        <begin position="12"/>
        <end position="31"/>
    </location>
</feature>
<gene>
    <name evidence="3" type="ORF">NV36_08555</name>
</gene>
<feature type="transmembrane region" description="Helical" evidence="1">
    <location>
        <begin position="97"/>
        <end position="119"/>
    </location>
</feature>
<keyword evidence="1" id="KW-1133">Transmembrane helix</keyword>
<feature type="domain" description="CAAX prenyl protease 2/Lysostaphin resistance protein A-like" evidence="2">
    <location>
        <begin position="43"/>
        <end position="140"/>
    </location>
</feature>
<dbReference type="GO" id="GO:0004175">
    <property type="term" value="F:endopeptidase activity"/>
    <property type="evidence" value="ECO:0007669"/>
    <property type="project" value="UniProtKB-ARBA"/>
</dbReference>
<evidence type="ECO:0000313" key="4">
    <source>
        <dbReference type="Proteomes" id="UP000030140"/>
    </source>
</evidence>
<evidence type="ECO:0000256" key="1">
    <source>
        <dbReference type="SAM" id="Phobius"/>
    </source>
</evidence>
<dbReference type="Proteomes" id="UP000030140">
    <property type="component" value="Unassembled WGS sequence"/>
</dbReference>
<comment type="caution">
    <text evidence="3">The sequence shown here is derived from an EMBL/GenBank/DDBJ whole genome shotgun (WGS) entry which is preliminary data.</text>
</comment>
<accession>A0A0A2GUK2</accession>
<feature type="transmembrane region" description="Helical" evidence="1">
    <location>
        <begin position="74"/>
        <end position="91"/>
    </location>
</feature>
<evidence type="ECO:0000313" key="3">
    <source>
        <dbReference type="EMBL" id="KGO06892.1"/>
    </source>
</evidence>
<sequence>MNISYKFIFKNIATSIFLSLLMVGIFFVCGIESQIKQNVVSDFYLYFFKIVIISPIIETFLFQFLPLEFLKRILYRKFLILAICSFIFGIFHFFNDFLIQEFIVTFILGWVFNNSYLVVQQKRQNAFLSVVLIHLGYNLFVFTIQFININS</sequence>